<protein>
    <submittedName>
        <fullName evidence="6">TetR family transcriptional regulator</fullName>
    </submittedName>
</protein>
<keyword evidence="1" id="KW-0805">Transcription regulation</keyword>
<dbReference type="SUPFAM" id="SSF46689">
    <property type="entry name" value="Homeodomain-like"/>
    <property type="match status" value="1"/>
</dbReference>
<evidence type="ECO:0000256" key="4">
    <source>
        <dbReference type="PROSITE-ProRule" id="PRU00335"/>
    </source>
</evidence>
<gene>
    <name evidence="6" type="ORF">RM590_25965</name>
</gene>
<dbReference type="Pfam" id="PF17754">
    <property type="entry name" value="TetR_C_14"/>
    <property type="match status" value="1"/>
</dbReference>
<dbReference type="Gene3D" id="1.10.357.10">
    <property type="entry name" value="Tetracycline Repressor, domain 2"/>
    <property type="match status" value="1"/>
</dbReference>
<evidence type="ECO:0000259" key="5">
    <source>
        <dbReference type="PROSITE" id="PS50977"/>
    </source>
</evidence>
<reference evidence="7" key="1">
    <citation type="submission" date="2023-07" db="EMBL/GenBank/DDBJ databases">
        <title>30 novel species of actinomycetes from the DSMZ collection.</title>
        <authorList>
            <person name="Nouioui I."/>
        </authorList>
    </citation>
    <scope>NUCLEOTIDE SEQUENCE [LARGE SCALE GENOMIC DNA]</scope>
    <source>
        <strain evidence="7">DSM 44938</strain>
    </source>
</reference>
<evidence type="ECO:0000313" key="7">
    <source>
        <dbReference type="Proteomes" id="UP001183246"/>
    </source>
</evidence>
<keyword evidence="3" id="KW-0804">Transcription</keyword>
<dbReference type="PROSITE" id="PS50977">
    <property type="entry name" value="HTH_TETR_2"/>
    <property type="match status" value="1"/>
</dbReference>
<name>A0ABU2MWI0_9ACTN</name>
<dbReference type="InterPro" id="IPR041347">
    <property type="entry name" value="MftR_C"/>
</dbReference>
<dbReference type="InterPro" id="IPR009057">
    <property type="entry name" value="Homeodomain-like_sf"/>
</dbReference>
<dbReference type="Pfam" id="PF00440">
    <property type="entry name" value="TetR_N"/>
    <property type="match status" value="1"/>
</dbReference>
<dbReference type="PANTHER" id="PTHR30055:SF238">
    <property type="entry name" value="MYCOFACTOCIN BIOSYNTHESIS TRANSCRIPTIONAL REGULATOR MFTR-RELATED"/>
    <property type="match status" value="1"/>
</dbReference>
<evidence type="ECO:0000313" key="6">
    <source>
        <dbReference type="EMBL" id="MDT0346008.1"/>
    </source>
</evidence>
<evidence type="ECO:0000256" key="1">
    <source>
        <dbReference type="ARBA" id="ARBA00023015"/>
    </source>
</evidence>
<organism evidence="6 7">
    <name type="scientific">Streptomyces litchfieldiae</name>
    <dbReference type="NCBI Taxonomy" id="3075543"/>
    <lineage>
        <taxon>Bacteria</taxon>
        <taxon>Bacillati</taxon>
        <taxon>Actinomycetota</taxon>
        <taxon>Actinomycetes</taxon>
        <taxon>Kitasatosporales</taxon>
        <taxon>Streptomycetaceae</taxon>
        <taxon>Streptomyces</taxon>
    </lineage>
</organism>
<comment type="caution">
    <text evidence="6">The sequence shown here is derived from an EMBL/GenBank/DDBJ whole genome shotgun (WGS) entry which is preliminary data.</text>
</comment>
<dbReference type="InterPro" id="IPR001647">
    <property type="entry name" value="HTH_TetR"/>
</dbReference>
<sequence>MTQAPGLRERKKEATRRALTRTAMRMAVERGWDAVRVEDIAAEVGVSTRTFNNYFASKEEAVIAGSFDRAERARAALAARPAGEPLWEAVTNALAGIMAAEEHEIGPVAAAHIKLVMGHPALAAQQLRFEREAVATLSTAIGERVGTDPDTDPFPRLAAAVALAATRSAVEHWAGRRPGTPMAEAVRAALSRVTIDPAGPRNSR</sequence>
<evidence type="ECO:0000256" key="3">
    <source>
        <dbReference type="ARBA" id="ARBA00023163"/>
    </source>
</evidence>
<evidence type="ECO:0000256" key="2">
    <source>
        <dbReference type="ARBA" id="ARBA00023125"/>
    </source>
</evidence>
<feature type="DNA-binding region" description="H-T-H motif" evidence="4">
    <location>
        <begin position="36"/>
        <end position="55"/>
    </location>
</feature>
<proteinExistence type="predicted"/>
<dbReference type="RefSeq" id="WP_311707144.1">
    <property type="nucleotide sequence ID" value="NZ_JAVREL010000017.1"/>
</dbReference>
<accession>A0ABU2MWI0</accession>
<keyword evidence="7" id="KW-1185">Reference proteome</keyword>
<dbReference type="EMBL" id="JAVREL010000017">
    <property type="protein sequence ID" value="MDT0346008.1"/>
    <property type="molecule type" value="Genomic_DNA"/>
</dbReference>
<dbReference type="Gene3D" id="1.10.10.60">
    <property type="entry name" value="Homeodomain-like"/>
    <property type="match status" value="1"/>
</dbReference>
<dbReference type="Proteomes" id="UP001183246">
    <property type="component" value="Unassembled WGS sequence"/>
</dbReference>
<dbReference type="PANTHER" id="PTHR30055">
    <property type="entry name" value="HTH-TYPE TRANSCRIPTIONAL REGULATOR RUTR"/>
    <property type="match status" value="1"/>
</dbReference>
<dbReference type="InterPro" id="IPR050109">
    <property type="entry name" value="HTH-type_TetR-like_transc_reg"/>
</dbReference>
<keyword evidence="2 4" id="KW-0238">DNA-binding</keyword>
<feature type="domain" description="HTH tetR-type" evidence="5">
    <location>
        <begin position="13"/>
        <end position="73"/>
    </location>
</feature>